<organism evidence="6 7">
    <name type="scientific">Parasedimentitalea huanghaiensis</name>
    <dbReference type="NCBI Taxonomy" id="2682100"/>
    <lineage>
        <taxon>Bacteria</taxon>
        <taxon>Pseudomonadati</taxon>
        <taxon>Pseudomonadota</taxon>
        <taxon>Alphaproteobacteria</taxon>
        <taxon>Rhodobacterales</taxon>
        <taxon>Paracoccaceae</taxon>
        <taxon>Parasedimentitalea</taxon>
    </lineage>
</organism>
<evidence type="ECO:0000259" key="5">
    <source>
        <dbReference type="PROSITE" id="PS50075"/>
    </source>
</evidence>
<keyword evidence="2" id="KW-0596">Phosphopantetheine</keyword>
<dbReference type="InterPro" id="IPR036736">
    <property type="entry name" value="ACP-like_sf"/>
</dbReference>
<dbReference type="InterPro" id="IPR042099">
    <property type="entry name" value="ANL_N_sf"/>
</dbReference>
<dbReference type="InterPro" id="IPR020806">
    <property type="entry name" value="PKS_PP-bd"/>
</dbReference>
<sequence length="607" mass="64289">MHETDDANGFLFALNQLDGSRVALRDGAEGVSVSFDQITAQIQETSAELATVVPPHSVLAYVADGAFASALMFLCLGGHAAVAPISARSTLAEVKALLQQLQPSVFVGSDTCAQFAGVAAELGIPVLFAEITERGRLRLRSGPAATVTPTQPRNLDEKGVVLTTSGTTGQPKMVALSTGRLIAGARAVASTIGLSAADTSVEIMPLHHIHGLVAGLLAPLLSGAEVVVQPNRDPFEFLQLAVRFGARWYTAVPTLHRAILYAAVEHPDLVSQCRFRVIRSSSSAMPFEIRQGVQDLFTCPVVEAYGMTEATHQISSQSPDSPCAHGTLGRPQPGTLKIQDAEGRRQPAGQVGEILLQSPTVITSYLANPAATRAAAVDGWMRTGDIGRINPDGTLSLVGREKEIIKRGGAQVAPPEIEDALLAQPGVIDAIAFGVPHPSLSQDVAAAVVLDHRASCDPRQLRNTLLDVLSAYKVPSKILQIQDIPKGPTGKPRRLDMHRLLAVELQGVFEAAQSPMEELLVALFGETLGRDHVSRQDDFFLSGGDSLSGSGLMAQLNQFFDIALSPELLFRFPTPLELASYLEALEGGRVQHRVTALAAAAQGNTGV</sequence>
<name>A0A6L6WLI5_9RHOB</name>
<dbReference type="PANTHER" id="PTHR43201:SF5">
    <property type="entry name" value="MEDIUM-CHAIN ACYL-COA LIGASE ACSF2, MITOCHONDRIAL"/>
    <property type="match status" value="1"/>
</dbReference>
<dbReference type="PROSITE" id="PS50075">
    <property type="entry name" value="CARRIER"/>
    <property type="match status" value="1"/>
</dbReference>
<dbReference type="SUPFAM" id="SSF56801">
    <property type="entry name" value="Acetyl-CoA synthetase-like"/>
    <property type="match status" value="1"/>
</dbReference>
<protein>
    <submittedName>
        <fullName evidence="6">AMP-binding protein</fullName>
    </submittedName>
</protein>
<dbReference type="Gene3D" id="3.40.50.12780">
    <property type="entry name" value="N-terminal domain of ligase-like"/>
    <property type="match status" value="1"/>
</dbReference>
<dbReference type="EMBL" id="WQLV01000024">
    <property type="protein sequence ID" value="MVO18534.1"/>
    <property type="molecule type" value="Genomic_DNA"/>
</dbReference>
<dbReference type="SMART" id="SM00823">
    <property type="entry name" value="PKS_PP"/>
    <property type="match status" value="1"/>
</dbReference>
<proteinExistence type="inferred from homology"/>
<dbReference type="Gene3D" id="1.10.1200.10">
    <property type="entry name" value="ACP-like"/>
    <property type="match status" value="1"/>
</dbReference>
<dbReference type="InterPro" id="IPR025110">
    <property type="entry name" value="AMP-bd_C"/>
</dbReference>
<evidence type="ECO:0000313" key="6">
    <source>
        <dbReference type="EMBL" id="MVO18534.1"/>
    </source>
</evidence>
<dbReference type="Pfam" id="PF00501">
    <property type="entry name" value="AMP-binding"/>
    <property type="match status" value="1"/>
</dbReference>
<keyword evidence="3" id="KW-0597">Phosphoprotein</keyword>
<dbReference type="Pfam" id="PF13193">
    <property type="entry name" value="AMP-binding_C"/>
    <property type="match status" value="1"/>
</dbReference>
<evidence type="ECO:0000256" key="1">
    <source>
        <dbReference type="ARBA" id="ARBA00006432"/>
    </source>
</evidence>
<evidence type="ECO:0000256" key="4">
    <source>
        <dbReference type="ARBA" id="ARBA00022598"/>
    </source>
</evidence>
<dbReference type="Gene3D" id="3.30.300.30">
    <property type="match status" value="1"/>
</dbReference>
<evidence type="ECO:0000256" key="3">
    <source>
        <dbReference type="ARBA" id="ARBA00022553"/>
    </source>
</evidence>
<dbReference type="SUPFAM" id="SSF47336">
    <property type="entry name" value="ACP-like"/>
    <property type="match status" value="1"/>
</dbReference>
<keyword evidence="4" id="KW-0436">Ligase</keyword>
<dbReference type="GO" id="GO:0031956">
    <property type="term" value="F:medium-chain fatty acid-CoA ligase activity"/>
    <property type="evidence" value="ECO:0007669"/>
    <property type="project" value="TreeGrafter"/>
</dbReference>
<dbReference type="Pfam" id="PF00550">
    <property type="entry name" value="PP-binding"/>
    <property type="match status" value="1"/>
</dbReference>
<accession>A0A6L6WLI5</accession>
<dbReference type="AlphaFoldDB" id="A0A6L6WLI5"/>
<feature type="domain" description="Carrier" evidence="5">
    <location>
        <begin position="511"/>
        <end position="586"/>
    </location>
</feature>
<reference evidence="6 7" key="1">
    <citation type="submission" date="2019-12" db="EMBL/GenBank/DDBJ databases">
        <authorList>
            <person name="Zhang Y.-J."/>
        </authorList>
    </citation>
    <scope>NUCLEOTIDE SEQUENCE [LARGE SCALE GENOMIC DNA]</scope>
    <source>
        <strain evidence="6 7">CY05</strain>
    </source>
</reference>
<dbReference type="PANTHER" id="PTHR43201">
    <property type="entry name" value="ACYL-COA SYNTHETASE"/>
    <property type="match status" value="1"/>
</dbReference>
<evidence type="ECO:0000313" key="7">
    <source>
        <dbReference type="Proteomes" id="UP000478892"/>
    </source>
</evidence>
<keyword evidence="7" id="KW-1185">Reference proteome</keyword>
<dbReference type="InterPro" id="IPR020845">
    <property type="entry name" value="AMP-binding_CS"/>
</dbReference>
<dbReference type="RefSeq" id="WP_157024735.1">
    <property type="nucleotide sequence ID" value="NZ_WQLV01000024.1"/>
</dbReference>
<dbReference type="GO" id="GO:0006631">
    <property type="term" value="P:fatty acid metabolic process"/>
    <property type="evidence" value="ECO:0007669"/>
    <property type="project" value="TreeGrafter"/>
</dbReference>
<comment type="similarity">
    <text evidence="1">Belongs to the ATP-dependent AMP-binding enzyme family.</text>
</comment>
<dbReference type="InterPro" id="IPR009081">
    <property type="entry name" value="PP-bd_ACP"/>
</dbReference>
<comment type="caution">
    <text evidence="6">The sequence shown here is derived from an EMBL/GenBank/DDBJ whole genome shotgun (WGS) entry which is preliminary data.</text>
</comment>
<dbReference type="GO" id="GO:0031177">
    <property type="term" value="F:phosphopantetheine binding"/>
    <property type="evidence" value="ECO:0007669"/>
    <property type="project" value="InterPro"/>
</dbReference>
<gene>
    <name evidence="6" type="ORF">GO984_22240</name>
</gene>
<dbReference type="InterPro" id="IPR045851">
    <property type="entry name" value="AMP-bd_C_sf"/>
</dbReference>
<dbReference type="Proteomes" id="UP000478892">
    <property type="component" value="Unassembled WGS sequence"/>
</dbReference>
<evidence type="ECO:0000256" key="2">
    <source>
        <dbReference type="ARBA" id="ARBA00022450"/>
    </source>
</evidence>
<dbReference type="InterPro" id="IPR000873">
    <property type="entry name" value="AMP-dep_synth/lig_dom"/>
</dbReference>
<dbReference type="PROSITE" id="PS00455">
    <property type="entry name" value="AMP_BINDING"/>
    <property type="match status" value="1"/>
</dbReference>